<proteinExistence type="predicted"/>
<feature type="transmembrane region" description="Helical" evidence="6">
    <location>
        <begin position="201"/>
        <end position="220"/>
    </location>
</feature>
<keyword evidence="5 6" id="KW-0472">Membrane</keyword>
<evidence type="ECO:0000256" key="1">
    <source>
        <dbReference type="ARBA" id="ARBA00004477"/>
    </source>
</evidence>
<evidence type="ECO:0000313" key="8">
    <source>
        <dbReference type="Proteomes" id="UP000799767"/>
    </source>
</evidence>
<sequence>MVLLTLTAAAKAAIDEYCALPKDGTAAQDDGAAARLEALRHADLGTPIEHEDLLEVSTRLTQKCRRDGEESILKSWRLDSLLKGARVYQAPLPPKPEPTPEYKALMRRLRAAEEERQYERMTNPTPAKDFFNQRSSATAYAFNPATSIGQGVGEHEADDVTYADVKRQVTLIINILVSIVACSVAIWVVARRWDAPQRLGLSMGGSGLVALAEVAIYMGYIRRIKEAKVAERKVVETKEVVETWVFDGSAASGAQAPTKENIRYRKGKHR</sequence>
<dbReference type="GO" id="GO:0005789">
    <property type="term" value="C:endoplasmic reticulum membrane"/>
    <property type="evidence" value="ECO:0007669"/>
    <property type="project" value="UniProtKB-SubCell"/>
</dbReference>
<evidence type="ECO:0000256" key="2">
    <source>
        <dbReference type="ARBA" id="ARBA00022692"/>
    </source>
</evidence>
<dbReference type="GO" id="GO:0070072">
    <property type="term" value="P:vacuolar proton-transporting V-type ATPase complex assembly"/>
    <property type="evidence" value="ECO:0007669"/>
    <property type="project" value="InterPro"/>
</dbReference>
<evidence type="ECO:0000256" key="3">
    <source>
        <dbReference type="ARBA" id="ARBA00022824"/>
    </source>
</evidence>
<evidence type="ECO:0000256" key="5">
    <source>
        <dbReference type="ARBA" id="ARBA00023136"/>
    </source>
</evidence>
<dbReference type="AlphaFoldDB" id="A0A6A6Q454"/>
<dbReference type="Proteomes" id="UP000799767">
    <property type="component" value="Unassembled WGS sequence"/>
</dbReference>
<dbReference type="OrthoDB" id="19981at2759"/>
<gene>
    <name evidence="7" type="ORF">BDY17DRAFT_288295</name>
</gene>
<dbReference type="InterPro" id="IPR021013">
    <property type="entry name" value="ATPase_Vma12"/>
</dbReference>
<keyword evidence="8" id="KW-1185">Reference proteome</keyword>
<evidence type="ECO:0000313" key="7">
    <source>
        <dbReference type="EMBL" id="KAF2487075.1"/>
    </source>
</evidence>
<accession>A0A6A6Q454</accession>
<name>A0A6A6Q454_9PEZI</name>
<protein>
    <submittedName>
        <fullName evidence="7">Endoplasmic reticulum-based factor for assembly of V-ATPase-domain-containing protein</fullName>
    </submittedName>
</protein>
<dbReference type="Pfam" id="PF11712">
    <property type="entry name" value="Vma12"/>
    <property type="match status" value="1"/>
</dbReference>
<dbReference type="PANTHER" id="PTHR31394:SF1">
    <property type="entry name" value="TRANSMEMBRANE PROTEIN 199"/>
    <property type="match status" value="1"/>
</dbReference>
<keyword evidence="4 6" id="KW-1133">Transmembrane helix</keyword>
<evidence type="ECO:0000256" key="6">
    <source>
        <dbReference type="SAM" id="Phobius"/>
    </source>
</evidence>
<feature type="transmembrane region" description="Helical" evidence="6">
    <location>
        <begin position="171"/>
        <end position="189"/>
    </location>
</feature>
<organism evidence="7 8">
    <name type="scientific">Neohortaea acidophila</name>
    <dbReference type="NCBI Taxonomy" id="245834"/>
    <lineage>
        <taxon>Eukaryota</taxon>
        <taxon>Fungi</taxon>
        <taxon>Dikarya</taxon>
        <taxon>Ascomycota</taxon>
        <taxon>Pezizomycotina</taxon>
        <taxon>Dothideomycetes</taxon>
        <taxon>Dothideomycetidae</taxon>
        <taxon>Mycosphaerellales</taxon>
        <taxon>Teratosphaeriaceae</taxon>
        <taxon>Neohortaea</taxon>
    </lineage>
</organism>
<dbReference type="EMBL" id="MU001631">
    <property type="protein sequence ID" value="KAF2487075.1"/>
    <property type="molecule type" value="Genomic_DNA"/>
</dbReference>
<keyword evidence="3" id="KW-0256">Endoplasmic reticulum</keyword>
<comment type="subcellular location">
    <subcellularLocation>
        <location evidence="1">Endoplasmic reticulum membrane</location>
        <topology evidence="1">Multi-pass membrane protein</topology>
    </subcellularLocation>
</comment>
<dbReference type="RefSeq" id="XP_033593644.1">
    <property type="nucleotide sequence ID" value="XM_033732168.1"/>
</dbReference>
<dbReference type="PANTHER" id="PTHR31394">
    <property type="entry name" value="TRANSMEMBRANE PROTEIN 199"/>
    <property type="match status" value="1"/>
</dbReference>
<dbReference type="GeneID" id="54473170"/>
<evidence type="ECO:0000256" key="4">
    <source>
        <dbReference type="ARBA" id="ARBA00022989"/>
    </source>
</evidence>
<keyword evidence="2 6" id="KW-0812">Transmembrane</keyword>
<reference evidence="7" key="1">
    <citation type="journal article" date="2020" name="Stud. Mycol.">
        <title>101 Dothideomycetes genomes: a test case for predicting lifestyles and emergence of pathogens.</title>
        <authorList>
            <person name="Haridas S."/>
            <person name="Albert R."/>
            <person name="Binder M."/>
            <person name="Bloem J."/>
            <person name="Labutti K."/>
            <person name="Salamov A."/>
            <person name="Andreopoulos B."/>
            <person name="Baker S."/>
            <person name="Barry K."/>
            <person name="Bills G."/>
            <person name="Bluhm B."/>
            <person name="Cannon C."/>
            <person name="Castanera R."/>
            <person name="Culley D."/>
            <person name="Daum C."/>
            <person name="Ezra D."/>
            <person name="Gonzalez J."/>
            <person name="Henrissat B."/>
            <person name="Kuo A."/>
            <person name="Liang C."/>
            <person name="Lipzen A."/>
            <person name="Lutzoni F."/>
            <person name="Magnuson J."/>
            <person name="Mondo S."/>
            <person name="Nolan M."/>
            <person name="Ohm R."/>
            <person name="Pangilinan J."/>
            <person name="Park H.-J."/>
            <person name="Ramirez L."/>
            <person name="Alfaro M."/>
            <person name="Sun H."/>
            <person name="Tritt A."/>
            <person name="Yoshinaga Y."/>
            <person name="Zwiers L.-H."/>
            <person name="Turgeon B."/>
            <person name="Goodwin S."/>
            <person name="Spatafora J."/>
            <person name="Crous P."/>
            <person name="Grigoriev I."/>
        </authorList>
    </citation>
    <scope>NUCLEOTIDE SEQUENCE</scope>
    <source>
        <strain evidence="7">CBS 113389</strain>
    </source>
</reference>